<dbReference type="CDD" id="cd17321">
    <property type="entry name" value="MFS_MMR_MDR_like"/>
    <property type="match status" value="1"/>
</dbReference>
<dbReference type="PROSITE" id="PS00216">
    <property type="entry name" value="SUGAR_TRANSPORT_1"/>
    <property type="match status" value="1"/>
</dbReference>
<keyword evidence="4 7" id="KW-0812">Transmembrane</keyword>
<protein>
    <submittedName>
        <fullName evidence="9">MFS transporter</fullName>
    </submittedName>
</protein>
<dbReference type="RefSeq" id="WP_159547662.1">
    <property type="nucleotide sequence ID" value="NZ_CP047156.1"/>
</dbReference>
<feature type="transmembrane region" description="Helical" evidence="7">
    <location>
        <begin position="122"/>
        <end position="145"/>
    </location>
</feature>
<evidence type="ECO:0000259" key="8">
    <source>
        <dbReference type="PROSITE" id="PS50850"/>
    </source>
</evidence>
<feature type="transmembrane region" description="Helical" evidence="7">
    <location>
        <begin position="89"/>
        <end position="110"/>
    </location>
</feature>
<keyword evidence="2" id="KW-0813">Transport</keyword>
<feature type="transmembrane region" description="Helical" evidence="7">
    <location>
        <begin position="342"/>
        <end position="367"/>
    </location>
</feature>
<dbReference type="Proteomes" id="UP000463857">
    <property type="component" value="Chromosome"/>
</dbReference>
<dbReference type="KEGG" id="eke:EK0264_18235"/>
<evidence type="ECO:0000256" key="6">
    <source>
        <dbReference type="ARBA" id="ARBA00023136"/>
    </source>
</evidence>
<reference evidence="9 10" key="1">
    <citation type="journal article" date="2018" name="Int. J. Syst. Evol. Microbiol.">
        <title>Epidermidibacterium keratini gen. nov., sp. nov., a member of the family Sporichthyaceae, isolated from keratin epidermis.</title>
        <authorList>
            <person name="Lee D.G."/>
            <person name="Trujillo M.E."/>
            <person name="Kang S."/>
            <person name="Nam J.J."/>
            <person name="Kim Y.J."/>
        </authorList>
    </citation>
    <scope>NUCLEOTIDE SEQUENCE [LARGE SCALE GENOMIC DNA]</scope>
    <source>
        <strain evidence="9 10">EPI-7</strain>
    </source>
</reference>
<proteinExistence type="predicted"/>
<dbReference type="InterPro" id="IPR036259">
    <property type="entry name" value="MFS_trans_sf"/>
</dbReference>
<feature type="transmembrane region" description="Helical" evidence="7">
    <location>
        <begin position="35"/>
        <end position="52"/>
    </location>
</feature>
<evidence type="ECO:0000256" key="4">
    <source>
        <dbReference type="ARBA" id="ARBA00022692"/>
    </source>
</evidence>
<dbReference type="InterPro" id="IPR011701">
    <property type="entry name" value="MFS"/>
</dbReference>
<feature type="transmembrane region" description="Helical" evidence="7">
    <location>
        <begin position="5"/>
        <end position="23"/>
    </location>
</feature>
<gene>
    <name evidence="9" type="ORF">EK0264_18235</name>
</gene>
<evidence type="ECO:0000256" key="1">
    <source>
        <dbReference type="ARBA" id="ARBA00004651"/>
    </source>
</evidence>
<keyword evidence="3" id="KW-1003">Cell membrane</keyword>
<evidence type="ECO:0000256" key="2">
    <source>
        <dbReference type="ARBA" id="ARBA00022448"/>
    </source>
</evidence>
<feature type="transmembrane region" description="Helical" evidence="7">
    <location>
        <begin position="151"/>
        <end position="172"/>
    </location>
</feature>
<dbReference type="EMBL" id="CP047156">
    <property type="protein sequence ID" value="QHC02548.1"/>
    <property type="molecule type" value="Genomic_DNA"/>
</dbReference>
<sequence length="490" mass="50506">MLSVGLMIVVMDMTILIMALPNLVAELSSTATEQLWIVDVYSLVLAGLLIPMSAVADRWGRKKILLTGFAIFGIVSALVLIATTSGQVIALRAALGVGGAMIMPTTLSMIRTIFTDPAERARALAVWSVTAGLGAVVGPLVGGALLEFFSWHSAFLINVPIVILAITAGIILLPEARDPNPPRWDMLASLLAIAGMVGTVWGIKNLAKNGLDDFGSWAMLAGGLAILALFVLRCLHSNDPMLDLRLFKSKPFSAGVIAALVASLAMAGVLLLVAQWLQTVGEFTPILAGVALLPMALGGMLSAPFAPALAQRTTPRAVITGGLVIAGVGILSIAFMGDLISYWQFVVPLLMVGAGTGSLAIASAIIMGSTPTEKAGNAAAIEESMYDVGNVLGIAVIGSAASAIYRSNLGISDFVAQGLDPALAHAAEDSIVGAMSVSNELDIPALATAATDAFNDGLGFASIIGGVILLLASITVFRLVPKKFSITGEH</sequence>
<evidence type="ECO:0000256" key="5">
    <source>
        <dbReference type="ARBA" id="ARBA00022989"/>
    </source>
</evidence>
<dbReference type="PRINTS" id="PR01036">
    <property type="entry name" value="TCRTETB"/>
</dbReference>
<dbReference type="InterPro" id="IPR005829">
    <property type="entry name" value="Sugar_transporter_CS"/>
</dbReference>
<feature type="transmembrane region" description="Helical" evidence="7">
    <location>
        <begin position="317"/>
        <end position="336"/>
    </location>
</feature>
<keyword evidence="5 7" id="KW-1133">Transmembrane helix</keyword>
<dbReference type="Gene3D" id="1.20.1250.20">
    <property type="entry name" value="MFS general substrate transporter like domains"/>
    <property type="match status" value="1"/>
</dbReference>
<keyword evidence="6 7" id="KW-0472">Membrane</keyword>
<evidence type="ECO:0000256" key="7">
    <source>
        <dbReference type="SAM" id="Phobius"/>
    </source>
</evidence>
<evidence type="ECO:0000313" key="10">
    <source>
        <dbReference type="Proteomes" id="UP000463857"/>
    </source>
</evidence>
<feature type="transmembrane region" description="Helical" evidence="7">
    <location>
        <begin position="215"/>
        <end position="235"/>
    </location>
</feature>
<feature type="transmembrane region" description="Helical" evidence="7">
    <location>
        <begin position="256"/>
        <end position="277"/>
    </location>
</feature>
<dbReference type="Pfam" id="PF07690">
    <property type="entry name" value="MFS_1"/>
    <property type="match status" value="1"/>
</dbReference>
<dbReference type="GO" id="GO:0022857">
    <property type="term" value="F:transmembrane transporter activity"/>
    <property type="evidence" value="ECO:0007669"/>
    <property type="project" value="InterPro"/>
</dbReference>
<comment type="subcellular location">
    <subcellularLocation>
        <location evidence="1">Cell membrane</location>
        <topology evidence="1">Multi-pass membrane protein</topology>
    </subcellularLocation>
</comment>
<feature type="transmembrane region" description="Helical" evidence="7">
    <location>
        <begin position="283"/>
        <end position="305"/>
    </location>
</feature>
<dbReference type="SUPFAM" id="SSF103473">
    <property type="entry name" value="MFS general substrate transporter"/>
    <property type="match status" value="1"/>
</dbReference>
<dbReference type="Gene3D" id="1.20.1720.10">
    <property type="entry name" value="Multidrug resistance protein D"/>
    <property type="match status" value="1"/>
</dbReference>
<organism evidence="9 10">
    <name type="scientific">Epidermidibacterium keratini</name>
    <dbReference type="NCBI Taxonomy" id="1891644"/>
    <lineage>
        <taxon>Bacteria</taxon>
        <taxon>Bacillati</taxon>
        <taxon>Actinomycetota</taxon>
        <taxon>Actinomycetes</taxon>
        <taxon>Sporichthyales</taxon>
        <taxon>Sporichthyaceae</taxon>
        <taxon>Epidermidibacterium</taxon>
    </lineage>
</organism>
<feature type="transmembrane region" description="Helical" evidence="7">
    <location>
        <begin position="388"/>
        <end position="405"/>
    </location>
</feature>
<evidence type="ECO:0000313" key="9">
    <source>
        <dbReference type="EMBL" id="QHC02548.1"/>
    </source>
</evidence>
<accession>A0A7L4YU67</accession>
<keyword evidence="10" id="KW-1185">Reference proteome</keyword>
<dbReference type="PANTHER" id="PTHR42718">
    <property type="entry name" value="MAJOR FACILITATOR SUPERFAMILY MULTIDRUG TRANSPORTER MFSC"/>
    <property type="match status" value="1"/>
</dbReference>
<dbReference type="PANTHER" id="PTHR42718:SF47">
    <property type="entry name" value="METHYL VIOLOGEN RESISTANCE PROTEIN SMVA"/>
    <property type="match status" value="1"/>
</dbReference>
<dbReference type="OrthoDB" id="4172724at2"/>
<feature type="domain" description="Major facilitator superfamily (MFS) profile" evidence="8">
    <location>
        <begin position="1"/>
        <end position="484"/>
    </location>
</feature>
<feature type="transmembrane region" description="Helical" evidence="7">
    <location>
        <begin position="458"/>
        <end position="480"/>
    </location>
</feature>
<name>A0A7L4YU67_9ACTN</name>
<dbReference type="PROSITE" id="PS50850">
    <property type="entry name" value="MFS"/>
    <property type="match status" value="1"/>
</dbReference>
<feature type="transmembrane region" description="Helical" evidence="7">
    <location>
        <begin position="64"/>
        <end position="83"/>
    </location>
</feature>
<feature type="transmembrane region" description="Helical" evidence="7">
    <location>
        <begin position="184"/>
        <end position="203"/>
    </location>
</feature>
<dbReference type="InParanoid" id="A0A7L4YU67"/>
<dbReference type="AlphaFoldDB" id="A0A7L4YU67"/>
<evidence type="ECO:0000256" key="3">
    <source>
        <dbReference type="ARBA" id="ARBA00022475"/>
    </source>
</evidence>
<dbReference type="InterPro" id="IPR020846">
    <property type="entry name" value="MFS_dom"/>
</dbReference>
<dbReference type="GO" id="GO:0005886">
    <property type="term" value="C:plasma membrane"/>
    <property type="evidence" value="ECO:0007669"/>
    <property type="project" value="UniProtKB-SubCell"/>
</dbReference>